<evidence type="ECO:0000256" key="1">
    <source>
        <dbReference type="ARBA" id="ARBA00008455"/>
    </source>
</evidence>
<keyword evidence="5" id="KW-0865">Zymogen</keyword>
<dbReference type="InterPro" id="IPR039417">
    <property type="entry name" value="Peptidase_C1A_papain-like"/>
</dbReference>
<feature type="region of interest" description="Disordered" evidence="7">
    <location>
        <begin position="115"/>
        <end position="161"/>
    </location>
</feature>
<dbReference type="SMART" id="SM00848">
    <property type="entry name" value="Inhibitor_I29"/>
    <property type="match status" value="1"/>
</dbReference>
<dbReference type="AlphaFoldDB" id="A0A9P0AAF2"/>
<dbReference type="InterPro" id="IPR025660">
    <property type="entry name" value="Pept_his_AS"/>
</dbReference>
<keyword evidence="6" id="KW-1015">Disulfide bond</keyword>
<evidence type="ECO:0000313" key="10">
    <source>
        <dbReference type="EMBL" id="CAH0387531.1"/>
    </source>
</evidence>
<dbReference type="Pfam" id="PF00112">
    <property type="entry name" value="Peptidase_C1"/>
    <property type="match status" value="1"/>
</dbReference>
<keyword evidence="11" id="KW-1185">Reference proteome</keyword>
<dbReference type="EMBL" id="OU963864">
    <property type="protein sequence ID" value="CAH0387531.1"/>
    <property type="molecule type" value="Genomic_DNA"/>
</dbReference>
<feature type="compositionally biased region" description="Basic and acidic residues" evidence="7">
    <location>
        <begin position="116"/>
        <end position="127"/>
    </location>
</feature>
<dbReference type="Pfam" id="PF08246">
    <property type="entry name" value="Inhibitor_I29"/>
    <property type="match status" value="1"/>
</dbReference>
<evidence type="ECO:0000256" key="4">
    <source>
        <dbReference type="ARBA" id="ARBA00022807"/>
    </source>
</evidence>
<name>A0A9P0AAF2_BEMTA</name>
<dbReference type="InterPro" id="IPR013201">
    <property type="entry name" value="Prot_inhib_I29"/>
</dbReference>
<keyword evidence="4" id="KW-0788">Thiol protease</keyword>
<protein>
    <recommendedName>
        <fullName evidence="12">Cathepsin O</fullName>
    </recommendedName>
</protein>
<dbReference type="PRINTS" id="PR00705">
    <property type="entry name" value="PAPAIN"/>
</dbReference>
<feature type="domain" description="Peptidase C1A papain C-terminal" evidence="8">
    <location>
        <begin position="154"/>
        <end position="371"/>
    </location>
</feature>
<dbReference type="PROSITE" id="PS00139">
    <property type="entry name" value="THIOL_PROTEASE_CYS"/>
    <property type="match status" value="1"/>
</dbReference>
<accession>A0A9P0AAF2</accession>
<gene>
    <name evidence="10" type="ORF">BEMITA_LOCUS6534</name>
</gene>
<evidence type="ECO:0000256" key="3">
    <source>
        <dbReference type="ARBA" id="ARBA00022801"/>
    </source>
</evidence>
<dbReference type="PANTHER" id="PTHR12411">
    <property type="entry name" value="CYSTEINE PROTEASE FAMILY C1-RELATED"/>
    <property type="match status" value="1"/>
</dbReference>
<evidence type="ECO:0008006" key="12">
    <source>
        <dbReference type="Google" id="ProtNLM"/>
    </source>
</evidence>
<dbReference type="Proteomes" id="UP001152759">
    <property type="component" value="Chromosome 3"/>
</dbReference>
<dbReference type="GO" id="GO:0008234">
    <property type="term" value="F:cysteine-type peptidase activity"/>
    <property type="evidence" value="ECO:0007669"/>
    <property type="project" value="UniProtKB-KW"/>
</dbReference>
<proteinExistence type="inferred from homology"/>
<keyword evidence="3" id="KW-0378">Hydrolase</keyword>
<dbReference type="SUPFAM" id="SSF54001">
    <property type="entry name" value="Cysteine proteinases"/>
    <property type="match status" value="1"/>
</dbReference>
<dbReference type="SMART" id="SM00645">
    <property type="entry name" value="Pept_C1"/>
    <property type="match status" value="1"/>
</dbReference>
<dbReference type="Gene3D" id="3.90.70.10">
    <property type="entry name" value="Cysteine proteinases"/>
    <property type="match status" value="1"/>
</dbReference>
<evidence type="ECO:0000256" key="7">
    <source>
        <dbReference type="SAM" id="MobiDB-lite"/>
    </source>
</evidence>
<reference evidence="10" key="1">
    <citation type="submission" date="2021-12" db="EMBL/GenBank/DDBJ databases">
        <authorList>
            <person name="King R."/>
        </authorList>
    </citation>
    <scope>NUCLEOTIDE SEQUENCE</scope>
</reference>
<evidence type="ECO:0000259" key="8">
    <source>
        <dbReference type="SMART" id="SM00645"/>
    </source>
</evidence>
<comment type="similarity">
    <text evidence="1">Belongs to the peptidase C1 family.</text>
</comment>
<evidence type="ECO:0000313" key="11">
    <source>
        <dbReference type="Proteomes" id="UP001152759"/>
    </source>
</evidence>
<dbReference type="KEGG" id="btab:109033026"/>
<dbReference type="CDD" id="cd02248">
    <property type="entry name" value="Peptidase_C1A"/>
    <property type="match status" value="1"/>
</dbReference>
<dbReference type="InterPro" id="IPR038765">
    <property type="entry name" value="Papain-like_cys_pep_sf"/>
</dbReference>
<organism evidence="10 11">
    <name type="scientific">Bemisia tabaci</name>
    <name type="common">Sweetpotato whitefly</name>
    <name type="synonym">Aleurodes tabaci</name>
    <dbReference type="NCBI Taxonomy" id="7038"/>
    <lineage>
        <taxon>Eukaryota</taxon>
        <taxon>Metazoa</taxon>
        <taxon>Ecdysozoa</taxon>
        <taxon>Arthropoda</taxon>
        <taxon>Hexapoda</taxon>
        <taxon>Insecta</taxon>
        <taxon>Pterygota</taxon>
        <taxon>Neoptera</taxon>
        <taxon>Paraneoptera</taxon>
        <taxon>Hemiptera</taxon>
        <taxon>Sternorrhyncha</taxon>
        <taxon>Aleyrodoidea</taxon>
        <taxon>Aleyrodidae</taxon>
        <taxon>Aleyrodinae</taxon>
        <taxon>Bemisia</taxon>
    </lineage>
</organism>
<evidence type="ECO:0000259" key="9">
    <source>
        <dbReference type="SMART" id="SM00848"/>
    </source>
</evidence>
<dbReference type="InterPro" id="IPR013128">
    <property type="entry name" value="Peptidase_C1A"/>
</dbReference>
<evidence type="ECO:0000256" key="2">
    <source>
        <dbReference type="ARBA" id="ARBA00022670"/>
    </source>
</evidence>
<dbReference type="OrthoDB" id="498368at2759"/>
<sequence>MADWKSVLSAAGFIMLCFFGIPMNINSPSPAEKEQRLLFHSYVHKFNKPYKLNESEYEVRFRTFQTALKTIEDLNKGRDSNESALYGLTEFSDISGDEFLSRRLLRKLGKRLKHRKLEEDTSGEKKEKDRHHYKHRNHHEHHNHVRKRDVSPAIPPKKDWRDTGIIGKVRDQKTCGACWAFSTIETVESMYAMTNGSFKELSVQEVVDCAGNGNAGCNGGDTCSLLKWLVMNHVPVKLEKDYPLVLKDEVCRLNGYGFEGGIEVADNYTCDNFVGSESNILELLAFHGPVIAAVNALPWQYYIGGVIQYHCDGALQNINHAVQIVGYDTTAAIPHYIIRNSWGPYFGDNGYAYLAIGGNICGIGTEVSSLDVLQK</sequence>
<evidence type="ECO:0000256" key="6">
    <source>
        <dbReference type="ARBA" id="ARBA00023157"/>
    </source>
</evidence>
<dbReference type="PROSITE" id="PS00639">
    <property type="entry name" value="THIOL_PROTEASE_HIS"/>
    <property type="match status" value="1"/>
</dbReference>
<evidence type="ECO:0000256" key="5">
    <source>
        <dbReference type="ARBA" id="ARBA00023145"/>
    </source>
</evidence>
<feature type="compositionally biased region" description="Basic residues" evidence="7">
    <location>
        <begin position="128"/>
        <end position="147"/>
    </location>
</feature>
<dbReference type="GO" id="GO:0006508">
    <property type="term" value="P:proteolysis"/>
    <property type="evidence" value="ECO:0007669"/>
    <property type="project" value="UniProtKB-KW"/>
</dbReference>
<feature type="domain" description="Cathepsin propeptide inhibitor" evidence="9">
    <location>
        <begin position="39"/>
        <end position="99"/>
    </location>
</feature>
<dbReference type="InterPro" id="IPR000668">
    <property type="entry name" value="Peptidase_C1A_C"/>
</dbReference>
<dbReference type="InterPro" id="IPR000169">
    <property type="entry name" value="Pept_cys_AS"/>
</dbReference>
<dbReference type="KEGG" id="btab:109039767"/>
<keyword evidence="2" id="KW-0645">Protease</keyword>